<dbReference type="STRING" id="706587.Desti_0587"/>
<accession>I4C177</accession>
<dbReference type="Proteomes" id="UP000006055">
    <property type="component" value="Chromosome"/>
</dbReference>
<dbReference type="KEGG" id="dti:Desti_0587"/>
<organism evidence="1 2">
    <name type="scientific">Desulfomonile tiedjei (strain ATCC 49306 / DSM 6799 / DCB-1)</name>
    <dbReference type="NCBI Taxonomy" id="706587"/>
    <lineage>
        <taxon>Bacteria</taxon>
        <taxon>Pseudomonadati</taxon>
        <taxon>Thermodesulfobacteriota</taxon>
        <taxon>Desulfomonilia</taxon>
        <taxon>Desulfomonilales</taxon>
        <taxon>Desulfomonilaceae</taxon>
        <taxon>Desulfomonile</taxon>
    </lineage>
</organism>
<protein>
    <submittedName>
        <fullName evidence="1">Uncharacterized protein</fullName>
    </submittedName>
</protein>
<reference evidence="2" key="1">
    <citation type="submission" date="2012-06" db="EMBL/GenBank/DDBJ databases">
        <title>Complete sequence of chromosome of Desulfomonile tiedjei DSM 6799.</title>
        <authorList>
            <person name="Lucas S."/>
            <person name="Copeland A."/>
            <person name="Lapidus A."/>
            <person name="Glavina del Rio T."/>
            <person name="Dalin E."/>
            <person name="Tice H."/>
            <person name="Bruce D."/>
            <person name="Goodwin L."/>
            <person name="Pitluck S."/>
            <person name="Peters L."/>
            <person name="Ovchinnikova G."/>
            <person name="Zeytun A."/>
            <person name="Lu M."/>
            <person name="Kyrpides N."/>
            <person name="Mavromatis K."/>
            <person name="Ivanova N."/>
            <person name="Brettin T."/>
            <person name="Detter J.C."/>
            <person name="Han C."/>
            <person name="Larimer F."/>
            <person name="Land M."/>
            <person name="Hauser L."/>
            <person name="Markowitz V."/>
            <person name="Cheng J.-F."/>
            <person name="Hugenholtz P."/>
            <person name="Woyke T."/>
            <person name="Wu D."/>
            <person name="Spring S."/>
            <person name="Schroeder M."/>
            <person name="Brambilla E."/>
            <person name="Klenk H.-P."/>
            <person name="Eisen J.A."/>
        </authorList>
    </citation>
    <scope>NUCLEOTIDE SEQUENCE [LARGE SCALE GENOMIC DNA]</scope>
    <source>
        <strain evidence="2">ATCC 49306 / DSM 6799 / DCB-1</strain>
    </source>
</reference>
<name>I4C177_DESTA</name>
<proteinExistence type="predicted"/>
<evidence type="ECO:0000313" key="1">
    <source>
        <dbReference type="EMBL" id="AFM23318.1"/>
    </source>
</evidence>
<dbReference type="AlphaFoldDB" id="I4C177"/>
<dbReference type="EMBL" id="CP003360">
    <property type="protein sequence ID" value="AFM23318.1"/>
    <property type="molecule type" value="Genomic_DNA"/>
</dbReference>
<dbReference type="HOGENOM" id="CLU_1719438_0_0_7"/>
<evidence type="ECO:0000313" key="2">
    <source>
        <dbReference type="Proteomes" id="UP000006055"/>
    </source>
</evidence>
<sequence>MKSCCVALYRDLRSLFSRGIELTLVLMATYQNINSQHISLFFAIRRLQARAFWPADPLKPFIRNCSTGRYPLSKSNTCWIILSLSIRVASFYLPYKLRSRDACSECFPFFAITLDICRLHQLRSDPHFFQAFPIFHGSILMFSIGHHTYSLK</sequence>
<gene>
    <name evidence="1" type="ordered locus">Desti_0587</name>
</gene>
<keyword evidence="2" id="KW-1185">Reference proteome</keyword>